<dbReference type="EC" id="2.7.10.2" evidence="12"/>
<keyword evidence="7 12" id="KW-0829">Tyrosine-protein kinase</keyword>
<organism evidence="17 18">
    <name type="scientific">Lingula anatina</name>
    <name type="common">Brachiopod</name>
    <name type="synonym">Lingula unguis</name>
    <dbReference type="NCBI Taxonomy" id="7574"/>
    <lineage>
        <taxon>Eukaryota</taxon>
        <taxon>Metazoa</taxon>
        <taxon>Spiralia</taxon>
        <taxon>Lophotrochozoa</taxon>
        <taxon>Brachiopoda</taxon>
        <taxon>Linguliformea</taxon>
        <taxon>Lingulata</taxon>
        <taxon>Lingulida</taxon>
        <taxon>Linguloidea</taxon>
        <taxon>Lingulidae</taxon>
        <taxon>Lingula</taxon>
    </lineage>
</organism>
<evidence type="ECO:0000256" key="9">
    <source>
        <dbReference type="PROSITE-ProRule" id="PRU00191"/>
    </source>
</evidence>
<evidence type="ECO:0000256" key="5">
    <source>
        <dbReference type="ARBA" id="ARBA00022840"/>
    </source>
</evidence>
<evidence type="ECO:0000256" key="11">
    <source>
        <dbReference type="PROSITE-ProRule" id="PRU10141"/>
    </source>
</evidence>
<dbReference type="PROSITE" id="PS00109">
    <property type="entry name" value="PROTEIN_KINASE_TYR"/>
    <property type="match status" value="1"/>
</dbReference>
<dbReference type="FunCoup" id="A0A1S3J9W9">
    <property type="interactions" value="70"/>
</dbReference>
<feature type="compositionally biased region" description="Basic and acidic residues" evidence="13">
    <location>
        <begin position="890"/>
        <end position="909"/>
    </location>
</feature>
<dbReference type="CDD" id="cd09935">
    <property type="entry name" value="SH2_ABL"/>
    <property type="match status" value="1"/>
</dbReference>
<feature type="domain" description="Protein kinase" evidence="16">
    <location>
        <begin position="283"/>
        <end position="538"/>
    </location>
</feature>
<dbReference type="FunFam" id="1.10.510.10:FF:000052">
    <property type="entry name" value="Tyrosine-protein kinase"/>
    <property type="match status" value="1"/>
</dbReference>
<feature type="compositionally biased region" description="Low complexity" evidence="13">
    <location>
        <begin position="950"/>
        <end position="964"/>
    </location>
</feature>
<feature type="compositionally biased region" description="Polar residues" evidence="13">
    <location>
        <begin position="979"/>
        <end position="989"/>
    </location>
</feature>
<evidence type="ECO:0000256" key="7">
    <source>
        <dbReference type="ARBA" id="ARBA00023137"/>
    </source>
</evidence>
<evidence type="ECO:0000256" key="13">
    <source>
        <dbReference type="SAM" id="MobiDB-lite"/>
    </source>
</evidence>
<evidence type="ECO:0000259" key="14">
    <source>
        <dbReference type="PROSITE" id="PS50001"/>
    </source>
</evidence>
<dbReference type="InterPro" id="IPR036860">
    <property type="entry name" value="SH2_dom_sf"/>
</dbReference>
<feature type="region of interest" description="Disordered" evidence="13">
    <location>
        <begin position="617"/>
        <end position="691"/>
    </location>
</feature>
<dbReference type="InterPro" id="IPR035837">
    <property type="entry name" value="ABL_SH2"/>
</dbReference>
<dbReference type="GO" id="GO:0005524">
    <property type="term" value="F:ATP binding"/>
    <property type="evidence" value="ECO:0007669"/>
    <property type="project" value="UniProtKB-UniRule"/>
</dbReference>
<evidence type="ECO:0000256" key="2">
    <source>
        <dbReference type="ARBA" id="ARBA00022679"/>
    </source>
</evidence>
<evidence type="ECO:0000313" key="18">
    <source>
        <dbReference type="RefSeq" id="XP_013406669.1"/>
    </source>
</evidence>
<dbReference type="PANTHER" id="PTHR24418">
    <property type="entry name" value="TYROSINE-PROTEIN KINASE"/>
    <property type="match status" value="1"/>
</dbReference>
<sequence>MGAQQAKEGKGSSNKQKSKQAKESKIAGPITGNIFAEHNGTKDLTIIHPKDTRTTNSREGPIIKEALLQTRPLPDAPLFEGSLSSRWTSKENLLSFTQGEEDPNLFVALYDFSSGGENQLSLSKGEQVKILSYNKGREWCEVQNKANALGWVPSNYIAPVNSLDKFSWYHGPISRNAAEYLLSSGINGSFLVRESESSPGQRSISLRYEGRVYHYRISEDSDSKVYVTQEHRFNTLAELVHHHSMHSDGLITTLLYPAAKRDKPTVFGLSPEPDRWEIERTEIQMKHRLGGGQYGDVYEGVWKKYGKIVAVKTLKEDTMALKDFLEEAAIMKEMKHENLVQLLGVCTREPPFYIVTEFMPNGNLLDFLRNSSQESLGPTVLLYMATQIASGMAYLEDKPFIHRDLAARNCLVGENHLVKVADFGLARLMKDDTYQAHAGAKFPIKWTAPEGLAYNTFSTKSDVWAFGVLLWELATYGMSPYPGVDLSEVYHLLERGYRMERPQGCPENIYLLMRKCWQWEASERPTFREIKEDLDNMFQNSSIGEEVEKELELEKSGEIQHPSMPTPTLPKKKRWQSGENADIENMETASITKSSGGRKFGFETADTSSVSSFLTSALRNSSRLKKAPTPPKRTSSFRDQQQQQQQERDRGDRDGVAIPDTVTEGNEENLSPRHTRAYLAQQKTSGSHVEKISDTIDKEFEFLDDSGLSMGSKCDKGSRHSSPLLDSEQGQVQSSLSDRLMSKSYTEESSKPARPWMLPKKDRAPAESNGNIPNQSALTTTATSQIVSPTGQAPKVPLPLPQRALQRKSQQLQSQPLQAQQTQSSQERRSRTEDDLNLNSKGQLEERKMVALDKGNVERAISRYGTIPKSTRIGEYLKSLEPSTGTSVDNQKENDKNDLKSQSENKQQEYKQQGSVSDYRQTENKQRVNVQELQDRLSERRGSDSDNINSGMSRSSSSHVMSGGQDKPVLAWLNRQKSDLTGSRNQTDMANDAANIEGTTSRPVVLSGKPSAPPWKGRTQSETVPDDHYFSRANTANHSFDSGGPVRIPWMQRQNSDAEDKYAKWKPKPSPRFSKAADGDEATQQENGRAPFPGQSLPPYALGNSEIESKSPSPPQKSLSPPVPRKPQSIRDRLRKFTSGKSESGSESEEKTDLSTGGMGDNFSRLRGSQRLKSPPPGDDELELSQERPRTRVGSPPIAPKPRVPPGGKSIFPGGKPVLPTNKPKLTQSLENSKQNSADPETTTKEIVNDMGSSLVSSIEKLSTLSMRDQDSFSQLSERVKSLHSHCSKLIDTLPPHAKFQVQEMLTKLETLGEKMLIASPERKVRVCKDVQTTIKDISTIINR</sequence>
<dbReference type="FunFam" id="2.30.30.40:FF:000010">
    <property type="entry name" value="Tyrosine-protein kinase"/>
    <property type="match status" value="1"/>
</dbReference>
<feature type="region of interest" description="Disordered" evidence="13">
    <location>
        <begin position="705"/>
        <end position="1243"/>
    </location>
</feature>
<accession>A0A1S3J9W9</accession>
<feature type="domain" description="SH3" evidence="15">
    <location>
        <begin position="101"/>
        <end position="162"/>
    </location>
</feature>
<dbReference type="PROSITE" id="PS50002">
    <property type="entry name" value="SH3"/>
    <property type="match status" value="1"/>
</dbReference>
<dbReference type="InterPro" id="IPR050198">
    <property type="entry name" value="Non-receptor_tyrosine_kinases"/>
</dbReference>
<feature type="compositionally biased region" description="Low complexity" evidence="13">
    <location>
        <begin position="802"/>
        <end position="825"/>
    </location>
</feature>
<dbReference type="GeneID" id="106171084"/>
<feature type="region of interest" description="Disordered" evidence="13">
    <location>
        <begin position="1"/>
        <end position="34"/>
    </location>
</feature>
<keyword evidence="6 9" id="KW-0727">SH2 domain</keyword>
<dbReference type="InterPro" id="IPR000719">
    <property type="entry name" value="Prot_kinase_dom"/>
</dbReference>
<feature type="compositionally biased region" description="Polar residues" evidence="13">
    <location>
        <begin position="768"/>
        <end position="791"/>
    </location>
</feature>
<dbReference type="GO" id="GO:0004715">
    <property type="term" value="F:non-membrane spanning protein tyrosine kinase activity"/>
    <property type="evidence" value="ECO:0007669"/>
    <property type="project" value="UniProtKB-EC"/>
</dbReference>
<dbReference type="GO" id="GO:0023052">
    <property type="term" value="P:signaling"/>
    <property type="evidence" value="ECO:0007669"/>
    <property type="project" value="UniProtKB-ARBA"/>
</dbReference>
<dbReference type="InterPro" id="IPR000980">
    <property type="entry name" value="SH2"/>
</dbReference>
<dbReference type="CDD" id="cd11850">
    <property type="entry name" value="SH3_Abl"/>
    <property type="match status" value="1"/>
</dbReference>
<keyword evidence="2 12" id="KW-0808">Transferase</keyword>
<evidence type="ECO:0000256" key="8">
    <source>
        <dbReference type="ARBA" id="ARBA00051245"/>
    </source>
</evidence>
<dbReference type="Gene3D" id="1.10.510.10">
    <property type="entry name" value="Transferase(Phosphotransferase) domain 1"/>
    <property type="match status" value="1"/>
</dbReference>
<dbReference type="PRINTS" id="PR00452">
    <property type="entry name" value="SH3DOMAIN"/>
</dbReference>
<dbReference type="Gene3D" id="2.30.30.40">
    <property type="entry name" value="SH3 Domains"/>
    <property type="match status" value="1"/>
</dbReference>
<comment type="similarity">
    <text evidence="12">Belongs to the protein kinase superfamily. Tyr protein kinase family.</text>
</comment>
<dbReference type="Proteomes" id="UP000085678">
    <property type="component" value="Unplaced"/>
</dbReference>
<feature type="region of interest" description="Disordered" evidence="13">
    <location>
        <begin position="553"/>
        <end position="576"/>
    </location>
</feature>
<protein>
    <recommendedName>
        <fullName evidence="12">Tyrosine-protein kinase</fullName>
        <ecNumber evidence="12">2.7.10.2</ecNumber>
    </recommendedName>
</protein>
<keyword evidence="1 10" id="KW-0728">SH3 domain</keyword>
<dbReference type="FunFam" id="3.30.200.20:FF:000037">
    <property type="entry name" value="Tyrosine-protein kinase"/>
    <property type="match status" value="1"/>
</dbReference>
<dbReference type="InterPro" id="IPR001452">
    <property type="entry name" value="SH3_domain"/>
</dbReference>
<dbReference type="Pfam" id="PF00018">
    <property type="entry name" value="SH3_1"/>
    <property type="match status" value="1"/>
</dbReference>
<evidence type="ECO:0000256" key="10">
    <source>
        <dbReference type="PROSITE-ProRule" id="PRU00192"/>
    </source>
</evidence>
<keyword evidence="17" id="KW-1185">Reference proteome</keyword>
<dbReference type="RefSeq" id="XP_013406669.1">
    <property type="nucleotide sequence ID" value="XM_013551215.1"/>
</dbReference>
<dbReference type="InterPro" id="IPR011009">
    <property type="entry name" value="Kinase-like_dom_sf"/>
</dbReference>
<evidence type="ECO:0000256" key="4">
    <source>
        <dbReference type="ARBA" id="ARBA00022777"/>
    </source>
</evidence>
<evidence type="ECO:0000256" key="1">
    <source>
        <dbReference type="ARBA" id="ARBA00022443"/>
    </source>
</evidence>
<dbReference type="InParanoid" id="A0A1S3J9W9"/>
<dbReference type="SMART" id="SM00808">
    <property type="entry name" value="FABD"/>
    <property type="match status" value="1"/>
</dbReference>
<dbReference type="SMART" id="SM00219">
    <property type="entry name" value="TyrKc"/>
    <property type="match status" value="1"/>
</dbReference>
<feature type="compositionally biased region" description="Basic and acidic residues" evidence="13">
    <location>
        <begin position="646"/>
        <end position="655"/>
    </location>
</feature>
<dbReference type="Pfam" id="PF07714">
    <property type="entry name" value="PK_Tyr_Ser-Thr"/>
    <property type="match status" value="1"/>
</dbReference>
<proteinExistence type="inferred from homology"/>
<gene>
    <name evidence="18" type="primary">LOC106171084</name>
</gene>
<dbReference type="PROSITE" id="PS00107">
    <property type="entry name" value="PROTEIN_KINASE_ATP"/>
    <property type="match status" value="1"/>
</dbReference>
<dbReference type="SUPFAM" id="SSF56112">
    <property type="entry name" value="Protein kinase-like (PK-like)"/>
    <property type="match status" value="1"/>
</dbReference>
<dbReference type="PROSITE" id="PS50001">
    <property type="entry name" value="SH2"/>
    <property type="match status" value="1"/>
</dbReference>
<dbReference type="InterPro" id="IPR001245">
    <property type="entry name" value="Ser-Thr/Tyr_kinase_cat_dom"/>
</dbReference>
<dbReference type="PRINTS" id="PR00401">
    <property type="entry name" value="SH2DOMAIN"/>
</dbReference>
<dbReference type="InterPro" id="IPR008266">
    <property type="entry name" value="Tyr_kinase_AS"/>
</dbReference>
<dbReference type="InterPro" id="IPR036028">
    <property type="entry name" value="SH3-like_dom_sf"/>
</dbReference>
<feature type="binding site" evidence="11">
    <location>
        <position position="322"/>
    </location>
    <ligand>
        <name>ATP</name>
        <dbReference type="ChEBI" id="CHEBI:30616"/>
    </ligand>
</feature>
<dbReference type="KEGG" id="lak:106171084"/>
<keyword evidence="3 11" id="KW-0547">Nucleotide-binding</keyword>
<dbReference type="SMART" id="SM00252">
    <property type="entry name" value="SH2"/>
    <property type="match status" value="1"/>
</dbReference>
<dbReference type="InterPro" id="IPR017441">
    <property type="entry name" value="Protein_kinase_ATP_BS"/>
</dbReference>
<feature type="domain" description="SH2" evidence="14">
    <location>
        <begin position="168"/>
        <end position="258"/>
    </location>
</feature>
<dbReference type="Gene3D" id="3.30.505.10">
    <property type="entry name" value="SH2 domain"/>
    <property type="match status" value="1"/>
</dbReference>
<dbReference type="FunFam" id="3.30.505.10:FF:000004">
    <property type="entry name" value="Tyrosine-protein kinase"/>
    <property type="match status" value="1"/>
</dbReference>
<dbReference type="CDD" id="cd05052">
    <property type="entry name" value="PTKc_Abl"/>
    <property type="match status" value="1"/>
</dbReference>
<evidence type="ECO:0000256" key="3">
    <source>
        <dbReference type="ARBA" id="ARBA00022741"/>
    </source>
</evidence>
<name>A0A1S3J9W9_LINAN</name>
<dbReference type="Pfam" id="PF08919">
    <property type="entry name" value="F_actin_bind"/>
    <property type="match status" value="1"/>
</dbReference>
<dbReference type="PROSITE" id="PS50011">
    <property type="entry name" value="PROTEIN_KINASE_DOM"/>
    <property type="match status" value="1"/>
</dbReference>
<dbReference type="SMART" id="SM00326">
    <property type="entry name" value="SH3"/>
    <property type="match status" value="1"/>
</dbReference>
<keyword evidence="5 11" id="KW-0067">ATP-binding</keyword>
<reference evidence="18" key="1">
    <citation type="submission" date="2025-08" db="UniProtKB">
        <authorList>
            <consortium name="RefSeq"/>
        </authorList>
    </citation>
    <scope>IDENTIFICATION</scope>
    <source>
        <tissue evidence="18">Gonads</tissue>
    </source>
</reference>
<keyword evidence="4 12" id="KW-0418">Kinase</keyword>
<feature type="compositionally biased region" description="Polar residues" evidence="13">
    <location>
        <begin position="910"/>
        <end position="919"/>
    </location>
</feature>
<dbReference type="InterPro" id="IPR015015">
    <property type="entry name" value="F-actin-binding"/>
</dbReference>
<dbReference type="SUPFAM" id="SSF50044">
    <property type="entry name" value="SH3-domain"/>
    <property type="match status" value="1"/>
</dbReference>
<feature type="compositionally biased region" description="Polar residues" evidence="13">
    <location>
        <begin position="1224"/>
        <end position="1241"/>
    </location>
</feature>
<dbReference type="STRING" id="7574.A0A1S3J9W9"/>
<feature type="compositionally biased region" description="Polar residues" evidence="13">
    <location>
        <begin position="728"/>
        <end position="737"/>
    </location>
</feature>
<dbReference type="GO" id="GO:0007154">
    <property type="term" value="P:cell communication"/>
    <property type="evidence" value="ECO:0007669"/>
    <property type="project" value="UniProtKB-ARBA"/>
</dbReference>
<evidence type="ECO:0000256" key="6">
    <source>
        <dbReference type="ARBA" id="ARBA00022999"/>
    </source>
</evidence>
<evidence type="ECO:0000259" key="15">
    <source>
        <dbReference type="PROSITE" id="PS50002"/>
    </source>
</evidence>
<dbReference type="Gene3D" id="1.20.120.330">
    <property type="entry name" value="Nucleotidyltransferases domain 2"/>
    <property type="match status" value="1"/>
</dbReference>
<dbReference type="SUPFAM" id="SSF55550">
    <property type="entry name" value="SH2 domain"/>
    <property type="match status" value="1"/>
</dbReference>
<evidence type="ECO:0000256" key="12">
    <source>
        <dbReference type="RuleBase" id="RU362096"/>
    </source>
</evidence>
<evidence type="ECO:0000259" key="16">
    <source>
        <dbReference type="PROSITE" id="PS50011"/>
    </source>
</evidence>
<feature type="compositionally biased region" description="Basic and acidic residues" evidence="13">
    <location>
        <begin position="933"/>
        <end position="944"/>
    </location>
</feature>
<dbReference type="InterPro" id="IPR020635">
    <property type="entry name" value="Tyr_kinase_cat_dom"/>
</dbReference>
<feature type="compositionally biased region" description="Basic and acidic residues" evidence="13">
    <location>
        <begin position="843"/>
        <end position="861"/>
    </location>
</feature>
<dbReference type="Pfam" id="PF00017">
    <property type="entry name" value="SH2"/>
    <property type="match status" value="1"/>
</dbReference>
<dbReference type="Gene3D" id="3.30.200.20">
    <property type="entry name" value="Phosphorylase Kinase, domain 1"/>
    <property type="match status" value="1"/>
</dbReference>
<evidence type="ECO:0000313" key="17">
    <source>
        <dbReference type="Proteomes" id="UP000085678"/>
    </source>
</evidence>
<dbReference type="OrthoDB" id="98077at2759"/>
<comment type="catalytic activity">
    <reaction evidence="8 12">
        <text>L-tyrosyl-[protein] + ATP = O-phospho-L-tyrosyl-[protein] + ADP + H(+)</text>
        <dbReference type="Rhea" id="RHEA:10596"/>
        <dbReference type="Rhea" id="RHEA-COMP:10136"/>
        <dbReference type="Rhea" id="RHEA-COMP:20101"/>
        <dbReference type="ChEBI" id="CHEBI:15378"/>
        <dbReference type="ChEBI" id="CHEBI:30616"/>
        <dbReference type="ChEBI" id="CHEBI:46858"/>
        <dbReference type="ChEBI" id="CHEBI:61978"/>
        <dbReference type="ChEBI" id="CHEBI:456216"/>
        <dbReference type="EC" id="2.7.10.2"/>
    </reaction>
</comment>
<dbReference type="PRINTS" id="PR00109">
    <property type="entry name" value="TYRKINASE"/>
</dbReference>